<dbReference type="InterPro" id="IPR007492">
    <property type="entry name" value="LytTR_DNA-bd_dom"/>
</dbReference>
<feature type="domain" description="Response regulatory" evidence="2">
    <location>
        <begin position="6"/>
        <end position="122"/>
    </location>
</feature>
<gene>
    <name evidence="4" type="ORF">SAMN05421818_10860</name>
</gene>
<dbReference type="SMART" id="SM00448">
    <property type="entry name" value="REC"/>
    <property type="match status" value="1"/>
</dbReference>
<dbReference type="PANTHER" id="PTHR37299:SF1">
    <property type="entry name" value="STAGE 0 SPORULATION PROTEIN A HOMOLOG"/>
    <property type="match status" value="1"/>
</dbReference>
<dbReference type="SMART" id="SM00850">
    <property type="entry name" value="LytTR"/>
    <property type="match status" value="1"/>
</dbReference>
<evidence type="ECO:0000256" key="1">
    <source>
        <dbReference type="PROSITE-ProRule" id="PRU00169"/>
    </source>
</evidence>
<dbReference type="Gene3D" id="3.40.50.2300">
    <property type="match status" value="1"/>
</dbReference>
<reference evidence="5" key="1">
    <citation type="submission" date="2016-10" db="EMBL/GenBank/DDBJ databases">
        <authorList>
            <person name="Varghese N."/>
            <person name="Submissions S."/>
        </authorList>
    </citation>
    <scope>NUCLEOTIDE SEQUENCE [LARGE SCALE GENOMIC DNA]</scope>
    <source>
        <strain evidence="5">DSM 23313</strain>
    </source>
</reference>
<dbReference type="SUPFAM" id="SSF52172">
    <property type="entry name" value="CheY-like"/>
    <property type="match status" value="1"/>
</dbReference>
<dbReference type="RefSeq" id="WP_090407537.1">
    <property type="nucleotide sequence ID" value="NZ_FNDQ01000008.1"/>
</dbReference>
<dbReference type="GO" id="GO:0003677">
    <property type="term" value="F:DNA binding"/>
    <property type="evidence" value="ECO:0007669"/>
    <property type="project" value="InterPro"/>
</dbReference>
<evidence type="ECO:0000259" key="3">
    <source>
        <dbReference type="PROSITE" id="PS50930"/>
    </source>
</evidence>
<dbReference type="PROSITE" id="PS50110">
    <property type="entry name" value="RESPONSE_REGULATORY"/>
    <property type="match status" value="1"/>
</dbReference>
<dbReference type="Pfam" id="PF00072">
    <property type="entry name" value="Response_reg"/>
    <property type="match status" value="1"/>
</dbReference>
<dbReference type="PROSITE" id="PS50930">
    <property type="entry name" value="HTH_LYTTR"/>
    <property type="match status" value="1"/>
</dbReference>
<dbReference type="EMBL" id="FNDQ01000008">
    <property type="protein sequence ID" value="SDH61078.1"/>
    <property type="molecule type" value="Genomic_DNA"/>
</dbReference>
<organism evidence="4 5">
    <name type="scientific">Myroides phaeus</name>
    <dbReference type="NCBI Taxonomy" id="702745"/>
    <lineage>
        <taxon>Bacteria</taxon>
        <taxon>Pseudomonadati</taxon>
        <taxon>Bacteroidota</taxon>
        <taxon>Flavobacteriia</taxon>
        <taxon>Flavobacteriales</taxon>
        <taxon>Flavobacteriaceae</taxon>
        <taxon>Myroides</taxon>
    </lineage>
</organism>
<dbReference type="GO" id="GO:0000156">
    <property type="term" value="F:phosphorelay response regulator activity"/>
    <property type="evidence" value="ECO:0007669"/>
    <property type="project" value="InterPro"/>
</dbReference>
<dbReference type="PANTHER" id="PTHR37299">
    <property type="entry name" value="TRANSCRIPTIONAL REGULATOR-RELATED"/>
    <property type="match status" value="1"/>
</dbReference>
<dbReference type="Proteomes" id="UP000243588">
    <property type="component" value="Unassembled WGS sequence"/>
</dbReference>
<dbReference type="InterPro" id="IPR011006">
    <property type="entry name" value="CheY-like_superfamily"/>
</dbReference>
<dbReference type="AlphaFoldDB" id="A0A1G8DTZ5"/>
<keyword evidence="1" id="KW-0597">Phosphoprotein</keyword>
<feature type="domain" description="HTH LytTR-type" evidence="3">
    <location>
        <begin position="134"/>
        <end position="212"/>
    </location>
</feature>
<sequence length="242" mass="28159">MNNELVALIVDDEPKVAEVLKTIIEKKVTYHERIVVHTVSSVQEAVKAIENYSPNIVFLDIHMPEENGFELFKYVNKDTFQVVFTTAYEKYAIDAINEYNCLKYLMKPINIADVQNVFDKYKEIEGFQFYYKVVKSNQKRHIVKVEDIVYCKASDNYCEIYLKDQKHLLSKTLKAIEVKLKHKNLVRVNRSYIVNLDKVEYIDKNDNNRVYFKTNAFVNSDLDENEVSVAASAMKGLGAFNL</sequence>
<dbReference type="InterPro" id="IPR046947">
    <property type="entry name" value="LytR-like"/>
</dbReference>
<protein>
    <submittedName>
        <fullName evidence="4">Two-component system, LytT family, response regulator</fullName>
    </submittedName>
</protein>
<dbReference type="Gene3D" id="2.40.50.1020">
    <property type="entry name" value="LytTr DNA-binding domain"/>
    <property type="match status" value="1"/>
</dbReference>
<feature type="modified residue" description="4-aspartylphosphate" evidence="1">
    <location>
        <position position="60"/>
    </location>
</feature>
<evidence type="ECO:0000313" key="5">
    <source>
        <dbReference type="Proteomes" id="UP000243588"/>
    </source>
</evidence>
<proteinExistence type="predicted"/>
<evidence type="ECO:0000259" key="2">
    <source>
        <dbReference type="PROSITE" id="PS50110"/>
    </source>
</evidence>
<dbReference type="InterPro" id="IPR001789">
    <property type="entry name" value="Sig_transdc_resp-reg_receiver"/>
</dbReference>
<name>A0A1G8DTZ5_9FLAO</name>
<dbReference type="Pfam" id="PF04397">
    <property type="entry name" value="LytTR"/>
    <property type="match status" value="1"/>
</dbReference>
<accession>A0A1G8DTZ5</accession>
<dbReference type="STRING" id="702745.SAMN05421818_10860"/>
<keyword evidence="5" id="KW-1185">Reference proteome</keyword>
<evidence type="ECO:0000313" key="4">
    <source>
        <dbReference type="EMBL" id="SDH61078.1"/>
    </source>
</evidence>